<dbReference type="Gene3D" id="1.20.1070.10">
    <property type="entry name" value="Rhodopsin 7-helix transmembrane proteins"/>
    <property type="match status" value="1"/>
</dbReference>
<organism evidence="11 12">
    <name type="scientific">Pan paniscus</name>
    <name type="common">Pygmy chimpanzee</name>
    <name type="synonym">Bonobo</name>
    <dbReference type="NCBI Taxonomy" id="9597"/>
    <lineage>
        <taxon>Eukaryota</taxon>
        <taxon>Metazoa</taxon>
        <taxon>Chordata</taxon>
        <taxon>Craniata</taxon>
        <taxon>Vertebrata</taxon>
        <taxon>Euteleostomi</taxon>
        <taxon>Mammalia</taxon>
        <taxon>Eutheria</taxon>
        <taxon>Euarchontoglires</taxon>
        <taxon>Primates</taxon>
        <taxon>Haplorrhini</taxon>
        <taxon>Catarrhini</taxon>
        <taxon>Hominidae</taxon>
        <taxon>Pan</taxon>
    </lineage>
</organism>
<feature type="transmembrane region" description="Helical" evidence="9">
    <location>
        <begin position="239"/>
        <end position="262"/>
    </location>
</feature>
<feature type="transmembrane region" description="Helical" evidence="9">
    <location>
        <begin position="274"/>
        <end position="298"/>
    </location>
</feature>
<evidence type="ECO:0000256" key="7">
    <source>
        <dbReference type="ARBA" id="ARBA00023224"/>
    </source>
</evidence>
<dbReference type="SUPFAM" id="SSF81321">
    <property type="entry name" value="Family A G protein-coupled receptor-like"/>
    <property type="match status" value="1"/>
</dbReference>
<dbReference type="PRINTS" id="PR02108">
    <property type="entry name" value="MRGPCRFAMILY"/>
</dbReference>
<dbReference type="OMA" id="NGTVFWL"/>
<evidence type="ECO:0000256" key="3">
    <source>
        <dbReference type="ARBA" id="ARBA00022989"/>
    </source>
</evidence>
<protein>
    <submittedName>
        <fullName evidence="11">MAS1 proto-onco like, G protein-coupled receptor</fullName>
    </submittedName>
</protein>
<dbReference type="InterPro" id="IPR017452">
    <property type="entry name" value="GPCR_Rhodpsn_7TM"/>
</dbReference>
<evidence type="ECO:0000256" key="1">
    <source>
        <dbReference type="ARBA" id="ARBA00004651"/>
    </source>
</evidence>
<evidence type="ECO:0000256" key="8">
    <source>
        <dbReference type="SAM" id="MobiDB-lite"/>
    </source>
</evidence>
<dbReference type="EMBL" id="AJFE02104364">
    <property type="status" value="NOT_ANNOTATED_CDS"/>
    <property type="molecule type" value="Genomic_DNA"/>
</dbReference>
<dbReference type="PANTHER" id="PTHR11334">
    <property type="entry name" value="MAS-RELATED G-PROTEIN COUPLED RECEPTOR"/>
    <property type="match status" value="1"/>
</dbReference>
<feature type="transmembrane region" description="Helical" evidence="9">
    <location>
        <begin position="310"/>
        <end position="329"/>
    </location>
</feature>
<evidence type="ECO:0000256" key="9">
    <source>
        <dbReference type="SAM" id="Phobius"/>
    </source>
</evidence>
<proteinExistence type="predicted"/>
<feature type="transmembrane region" description="Helical" evidence="9">
    <location>
        <begin position="163"/>
        <end position="192"/>
    </location>
</feature>
<reference evidence="11" key="3">
    <citation type="submission" date="2025-09" db="UniProtKB">
        <authorList>
            <consortium name="Ensembl"/>
        </authorList>
    </citation>
    <scope>IDENTIFICATION</scope>
</reference>
<evidence type="ECO:0000313" key="12">
    <source>
        <dbReference type="Proteomes" id="UP000240080"/>
    </source>
</evidence>
<feature type="domain" description="G-protein coupled receptors family 1 profile" evidence="10">
    <location>
        <begin position="175"/>
        <end position="326"/>
    </location>
</feature>
<dbReference type="Proteomes" id="UP000240080">
    <property type="component" value="Chromosome 6"/>
</dbReference>
<feature type="transmembrane region" description="Helical" evidence="9">
    <location>
        <begin position="133"/>
        <end position="157"/>
    </location>
</feature>
<keyword evidence="4" id="KW-0297">G-protein coupled receptor</keyword>
<dbReference type="FunFam" id="1.20.1070.10:FF:000432">
    <property type="entry name" value="Mas-related G protein-coupled receptor D"/>
    <property type="match status" value="1"/>
</dbReference>
<evidence type="ECO:0000256" key="5">
    <source>
        <dbReference type="ARBA" id="ARBA00023136"/>
    </source>
</evidence>
<comment type="subcellular location">
    <subcellularLocation>
        <location evidence="1">Cell membrane</location>
        <topology evidence="1">Multi-pass membrane protein</topology>
    </subcellularLocation>
</comment>
<dbReference type="GO" id="GO:0005886">
    <property type="term" value="C:plasma membrane"/>
    <property type="evidence" value="ECO:0007669"/>
    <property type="project" value="UniProtKB-SubCell"/>
</dbReference>
<dbReference type="GO" id="GO:0005654">
    <property type="term" value="C:nucleoplasm"/>
    <property type="evidence" value="ECO:0007669"/>
    <property type="project" value="Ensembl"/>
</dbReference>
<feature type="transmembrane region" description="Helical" evidence="9">
    <location>
        <begin position="107"/>
        <end position="126"/>
    </location>
</feature>
<reference evidence="11" key="2">
    <citation type="submission" date="2025-08" db="UniProtKB">
        <authorList>
            <consortium name="Ensembl"/>
        </authorList>
    </citation>
    <scope>IDENTIFICATION</scope>
</reference>
<sequence>MPEDTTRWTTAPDCDVVAHSGPSTPWSGGKVCWFSQRAGWTVFAESQISLSCRLCLHSGDQKAQNPNLVSQLCGVFLQNETNETIHMQMSMAVGQQALPLKIIAPKAVLVSLCGVLLNGTVFWLLCCGATNPYMVYILHLVAADVTLLTYHGVVFFIPDFLAILSPFSFEVCLCLLVAISTERCVCVLFPIWYRCHRPKYTSNVVCTLIWGLPFCINIVKSLFLTYWKHVKACVIFLKLSGLFHAILSLVMCVSSLTLLIRFLCCSQQRKATRVYAVVQISATMFLLWALSLSVAPLITDFKMFVTTSYLISLFLIINSSANPIIYFFVGSLRKKRLKEPLRVILQRALADKPEVGRNKKAAGIDPMEQPDSTQHVENLLPMEHRVDVET</sequence>
<dbReference type="PANTHER" id="PTHR11334:SF22">
    <property type="entry name" value="MAS-RELATED G-PROTEIN COUPLED RECEPTOR MRG-RELATED"/>
    <property type="match status" value="1"/>
</dbReference>
<evidence type="ECO:0000256" key="4">
    <source>
        <dbReference type="ARBA" id="ARBA00023040"/>
    </source>
</evidence>
<name>A0A2R8ZTI5_PANPA</name>
<dbReference type="InterPro" id="IPR026234">
    <property type="entry name" value="MRGPCRFAMILY"/>
</dbReference>
<keyword evidence="3 9" id="KW-1133">Transmembrane helix</keyword>
<dbReference type="GO" id="GO:0005829">
    <property type="term" value="C:cytosol"/>
    <property type="evidence" value="ECO:0007669"/>
    <property type="project" value="Ensembl"/>
</dbReference>
<dbReference type="Ensembl" id="ENSPPAT00000030915.1">
    <property type="protein sequence ID" value="ENSPPAP00000008280.1"/>
    <property type="gene ID" value="ENSPPAG00000027381.1"/>
</dbReference>
<evidence type="ECO:0000259" key="10">
    <source>
        <dbReference type="PROSITE" id="PS50262"/>
    </source>
</evidence>
<reference evidence="11 12" key="1">
    <citation type="journal article" date="2012" name="Nature">
        <title>The bonobo genome compared with the chimpanzee and human genomes.</title>
        <authorList>
            <person name="Prufer K."/>
            <person name="Munch K."/>
            <person name="Hellmann I."/>
            <person name="Akagi K."/>
            <person name="Miller J.R."/>
            <person name="Walenz B."/>
            <person name="Koren S."/>
            <person name="Sutton G."/>
            <person name="Kodira C."/>
            <person name="Winer R."/>
            <person name="Knight J.R."/>
            <person name="Mullikin J.C."/>
            <person name="Meader S.J."/>
            <person name="Ponting C.P."/>
            <person name="Lunter G."/>
            <person name="Higashino S."/>
            <person name="Hobolth A."/>
            <person name="Dutheil J."/>
            <person name="Karakoc E."/>
            <person name="Alkan C."/>
            <person name="Sajjadian S."/>
            <person name="Catacchio C.R."/>
            <person name="Ventura M."/>
            <person name="Marques-Bonet T."/>
            <person name="Eichler E.E."/>
            <person name="Andre C."/>
            <person name="Atencia R."/>
            <person name="Mugisha L."/>
            <person name="Junhold J."/>
            <person name="Patterson N."/>
            <person name="Siebauer M."/>
            <person name="Good J.M."/>
            <person name="Fischer A."/>
            <person name="Ptak S.E."/>
            <person name="Lachmann M."/>
            <person name="Symer D.E."/>
            <person name="Mailund T."/>
            <person name="Schierup M.H."/>
            <person name="Andres A.M."/>
            <person name="Kelso J."/>
            <person name="Paabo S."/>
        </authorList>
    </citation>
    <scope>NUCLEOTIDE SEQUENCE [LARGE SCALE GENOMIC DNA]</scope>
</reference>
<dbReference type="PROSITE" id="PS50262">
    <property type="entry name" value="G_PROTEIN_RECEP_F1_2"/>
    <property type="match status" value="1"/>
</dbReference>
<keyword evidence="7" id="KW-0807">Transducer</keyword>
<feature type="region of interest" description="Disordered" evidence="8">
    <location>
        <begin position="356"/>
        <end position="380"/>
    </location>
</feature>
<evidence type="ECO:0000313" key="11">
    <source>
        <dbReference type="Ensembl" id="ENSPPAP00000008280.1"/>
    </source>
</evidence>
<dbReference type="GO" id="GO:0004930">
    <property type="term" value="F:G protein-coupled receptor activity"/>
    <property type="evidence" value="ECO:0007669"/>
    <property type="project" value="UniProtKB-KW"/>
</dbReference>
<gene>
    <name evidence="11" type="primary">MAS1L</name>
</gene>
<keyword evidence="5 9" id="KW-0472">Membrane</keyword>
<feature type="transmembrane region" description="Helical" evidence="9">
    <location>
        <begin position="204"/>
        <end position="227"/>
    </location>
</feature>
<dbReference type="STRING" id="9597.ENSPPAP00000008280"/>
<evidence type="ECO:0000256" key="2">
    <source>
        <dbReference type="ARBA" id="ARBA00022692"/>
    </source>
</evidence>
<keyword evidence="6" id="KW-0675">Receptor</keyword>
<keyword evidence="12" id="KW-1185">Reference proteome</keyword>
<keyword evidence="2 9" id="KW-0812">Transmembrane</keyword>
<dbReference type="GeneTree" id="ENSGT01030000234639"/>
<accession>A0A2R8ZTI5</accession>
<dbReference type="AlphaFoldDB" id="A0A2R8ZTI5"/>
<dbReference type="Bgee" id="ENSPPAG00000027381">
    <property type="expression patterns" value="Expressed in testis and 1 other cell type or tissue"/>
</dbReference>
<evidence type="ECO:0000256" key="6">
    <source>
        <dbReference type="ARBA" id="ARBA00023170"/>
    </source>
</evidence>